<dbReference type="PROSITE" id="PS50202">
    <property type="entry name" value="MSP"/>
    <property type="match status" value="1"/>
</dbReference>
<dbReference type="Proteomes" id="UP000001514">
    <property type="component" value="Unassembled WGS sequence"/>
</dbReference>
<dbReference type="EMBL" id="GL377603">
    <property type="protein sequence ID" value="EFJ20151.1"/>
    <property type="molecule type" value="Genomic_DNA"/>
</dbReference>
<dbReference type="GO" id="GO:0005789">
    <property type="term" value="C:endoplasmic reticulum membrane"/>
    <property type="evidence" value="ECO:0000318"/>
    <property type="project" value="GO_Central"/>
</dbReference>
<dbReference type="InterPro" id="IPR000535">
    <property type="entry name" value="MSP_dom"/>
</dbReference>
<feature type="region of interest" description="Disordered" evidence="2">
    <location>
        <begin position="148"/>
        <end position="181"/>
    </location>
</feature>
<dbReference type="GO" id="GO:0043495">
    <property type="term" value="F:protein-membrane adaptor activity"/>
    <property type="evidence" value="ECO:0000318"/>
    <property type="project" value="GO_Central"/>
</dbReference>
<dbReference type="InterPro" id="IPR008962">
    <property type="entry name" value="PapD-like_sf"/>
</dbReference>
<feature type="non-terminal residue" evidence="4">
    <location>
        <position position="1"/>
    </location>
</feature>
<dbReference type="GO" id="GO:0090158">
    <property type="term" value="P:endoplasmic reticulum membrane organization"/>
    <property type="evidence" value="ECO:0000318"/>
    <property type="project" value="GO_Central"/>
</dbReference>
<dbReference type="GO" id="GO:0061817">
    <property type="term" value="P:endoplasmic reticulum-plasma membrane tethering"/>
    <property type="evidence" value="ECO:0000318"/>
    <property type="project" value="GO_Central"/>
</dbReference>
<sequence>SSRSVSAVAKVFSVQRSRLKFESGKNLIFLYEPGKQVASAVKIKNVSRSPVAFKFQTTAPKSCFMCPPNGVIMPNETIVAKVVKYVEVPEGPQQHPRKLKDKFRIVSLKVKEGVEYTPELFDEQKDLVAVERVLRVVFLDPQTASPAELEKQQKRLAEADAAQEARKKPQNDRSHKGGAVQGFVIDEWKERREKYLAKQQAE</sequence>
<comment type="similarity">
    <text evidence="1">Belongs to the VAMP-associated protein (VAP) (TC 9.B.17) family.</text>
</comment>
<dbReference type="PANTHER" id="PTHR10809:SF58">
    <property type="entry name" value="VESICLE-ASSOCIATED PROTEIN 4-2"/>
    <property type="match status" value="1"/>
</dbReference>
<evidence type="ECO:0000259" key="3">
    <source>
        <dbReference type="PROSITE" id="PS50202"/>
    </source>
</evidence>
<dbReference type="FunCoup" id="D8S613">
    <property type="interactions" value="1473"/>
</dbReference>
<dbReference type="HOGENOM" id="CLU_067947_1_0_1"/>
<dbReference type="OMA" id="FFWQRRT"/>
<evidence type="ECO:0000256" key="2">
    <source>
        <dbReference type="SAM" id="MobiDB-lite"/>
    </source>
</evidence>
<evidence type="ECO:0000256" key="1">
    <source>
        <dbReference type="ARBA" id="ARBA00008932"/>
    </source>
</evidence>
<dbReference type="AlphaFoldDB" id="D8S613"/>
<dbReference type="PANTHER" id="PTHR10809">
    <property type="entry name" value="VESICLE-ASSOCIATED MEMBRANE PROTEIN-ASSOCIATED PROTEIN"/>
    <property type="match status" value="1"/>
</dbReference>
<dbReference type="Pfam" id="PF00635">
    <property type="entry name" value="Motile_Sperm"/>
    <property type="match status" value="1"/>
</dbReference>
<dbReference type="STRING" id="88036.D8S613"/>
<dbReference type="InParanoid" id="D8S613"/>
<dbReference type="SUPFAM" id="SSF49354">
    <property type="entry name" value="PapD-like"/>
    <property type="match status" value="1"/>
</dbReference>
<organism evidence="5">
    <name type="scientific">Selaginella moellendorffii</name>
    <name type="common">Spikemoss</name>
    <dbReference type="NCBI Taxonomy" id="88036"/>
    <lineage>
        <taxon>Eukaryota</taxon>
        <taxon>Viridiplantae</taxon>
        <taxon>Streptophyta</taxon>
        <taxon>Embryophyta</taxon>
        <taxon>Tracheophyta</taxon>
        <taxon>Lycopodiopsida</taxon>
        <taxon>Selaginellales</taxon>
        <taxon>Selaginellaceae</taxon>
        <taxon>Selaginella</taxon>
    </lineage>
</organism>
<dbReference type="InterPro" id="IPR013783">
    <property type="entry name" value="Ig-like_fold"/>
</dbReference>
<name>D8S613_SELML</name>
<dbReference type="KEGG" id="smo:SELMODRAFT_15527"/>
<reference evidence="4 5" key="1">
    <citation type="journal article" date="2011" name="Science">
        <title>The Selaginella genome identifies genetic changes associated with the evolution of vascular plants.</title>
        <authorList>
            <person name="Banks J.A."/>
            <person name="Nishiyama T."/>
            <person name="Hasebe M."/>
            <person name="Bowman J.L."/>
            <person name="Gribskov M."/>
            <person name="dePamphilis C."/>
            <person name="Albert V.A."/>
            <person name="Aono N."/>
            <person name="Aoyama T."/>
            <person name="Ambrose B.A."/>
            <person name="Ashton N.W."/>
            <person name="Axtell M.J."/>
            <person name="Barker E."/>
            <person name="Barker M.S."/>
            <person name="Bennetzen J.L."/>
            <person name="Bonawitz N.D."/>
            <person name="Chapple C."/>
            <person name="Cheng C."/>
            <person name="Correa L.G."/>
            <person name="Dacre M."/>
            <person name="DeBarry J."/>
            <person name="Dreyer I."/>
            <person name="Elias M."/>
            <person name="Engstrom E.M."/>
            <person name="Estelle M."/>
            <person name="Feng L."/>
            <person name="Finet C."/>
            <person name="Floyd S.K."/>
            <person name="Frommer W.B."/>
            <person name="Fujita T."/>
            <person name="Gramzow L."/>
            <person name="Gutensohn M."/>
            <person name="Harholt J."/>
            <person name="Hattori M."/>
            <person name="Heyl A."/>
            <person name="Hirai T."/>
            <person name="Hiwatashi Y."/>
            <person name="Ishikawa M."/>
            <person name="Iwata M."/>
            <person name="Karol K.G."/>
            <person name="Koehler B."/>
            <person name="Kolukisaoglu U."/>
            <person name="Kubo M."/>
            <person name="Kurata T."/>
            <person name="Lalonde S."/>
            <person name="Li K."/>
            <person name="Li Y."/>
            <person name="Litt A."/>
            <person name="Lyons E."/>
            <person name="Manning G."/>
            <person name="Maruyama T."/>
            <person name="Michael T.P."/>
            <person name="Mikami K."/>
            <person name="Miyazaki S."/>
            <person name="Morinaga S."/>
            <person name="Murata T."/>
            <person name="Mueller-Roeber B."/>
            <person name="Nelson D.R."/>
            <person name="Obara M."/>
            <person name="Oguri Y."/>
            <person name="Olmstead R.G."/>
            <person name="Onodera N."/>
            <person name="Petersen B.L."/>
            <person name="Pils B."/>
            <person name="Prigge M."/>
            <person name="Rensing S.A."/>
            <person name="Riano-Pachon D.M."/>
            <person name="Roberts A.W."/>
            <person name="Sato Y."/>
            <person name="Scheller H.V."/>
            <person name="Schulz B."/>
            <person name="Schulz C."/>
            <person name="Shakirov E.V."/>
            <person name="Shibagaki N."/>
            <person name="Shinohara N."/>
            <person name="Shippen D.E."/>
            <person name="Soerensen I."/>
            <person name="Sotooka R."/>
            <person name="Sugimoto N."/>
            <person name="Sugita M."/>
            <person name="Sumikawa N."/>
            <person name="Tanurdzic M."/>
            <person name="Theissen G."/>
            <person name="Ulvskov P."/>
            <person name="Wakazuki S."/>
            <person name="Weng J.K."/>
            <person name="Willats W.W."/>
            <person name="Wipf D."/>
            <person name="Wolf P.G."/>
            <person name="Yang L."/>
            <person name="Zimmer A.D."/>
            <person name="Zhu Q."/>
            <person name="Mitros T."/>
            <person name="Hellsten U."/>
            <person name="Loque D."/>
            <person name="Otillar R."/>
            <person name="Salamov A."/>
            <person name="Schmutz J."/>
            <person name="Shapiro H."/>
            <person name="Lindquist E."/>
            <person name="Lucas S."/>
            <person name="Rokhsar D."/>
            <person name="Grigoriev I.V."/>
        </authorList>
    </citation>
    <scope>NUCLEOTIDE SEQUENCE [LARGE SCALE GENOMIC DNA]</scope>
</reference>
<dbReference type="Gene3D" id="2.60.40.10">
    <property type="entry name" value="Immunoglobulins"/>
    <property type="match status" value="1"/>
</dbReference>
<feature type="non-terminal residue" evidence="4">
    <location>
        <position position="202"/>
    </location>
</feature>
<feature type="domain" description="MSP" evidence="3">
    <location>
        <begin position="18"/>
        <end position="139"/>
    </location>
</feature>
<keyword evidence="5" id="KW-1185">Reference proteome</keyword>
<protein>
    <recommendedName>
        <fullName evidence="3">MSP domain-containing protein</fullName>
    </recommendedName>
</protein>
<dbReference type="Gramene" id="EFJ20151">
    <property type="protein sequence ID" value="EFJ20151"/>
    <property type="gene ID" value="SELMODRAFT_15527"/>
</dbReference>
<proteinExistence type="inferred from homology"/>
<evidence type="ECO:0000313" key="5">
    <source>
        <dbReference type="Proteomes" id="UP000001514"/>
    </source>
</evidence>
<dbReference type="InterPro" id="IPR016763">
    <property type="entry name" value="VAP"/>
</dbReference>
<evidence type="ECO:0000313" key="4">
    <source>
        <dbReference type="EMBL" id="EFJ20151.1"/>
    </source>
</evidence>
<dbReference type="OrthoDB" id="845153at2759"/>
<accession>D8S613</accession>
<feature type="compositionally biased region" description="Basic and acidic residues" evidence="2">
    <location>
        <begin position="148"/>
        <end position="175"/>
    </location>
</feature>
<gene>
    <name evidence="4" type="ORF">SELMODRAFT_15527</name>
</gene>
<dbReference type="eggNOG" id="KOG0439">
    <property type="taxonomic scope" value="Eukaryota"/>
</dbReference>
<dbReference type="GO" id="GO:0005886">
    <property type="term" value="C:plasma membrane"/>
    <property type="evidence" value="ECO:0000318"/>
    <property type="project" value="GO_Central"/>
</dbReference>